<accession>V4HDH2</accession>
<evidence type="ECO:0000313" key="3">
    <source>
        <dbReference type="Proteomes" id="UP000017840"/>
    </source>
</evidence>
<dbReference type="InterPro" id="IPR055932">
    <property type="entry name" value="DUF7510"/>
</dbReference>
<dbReference type="AlphaFoldDB" id="V4HDH2"/>
<protein>
    <submittedName>
        <fullName evidence="2">Uncharacterized protein</fullName>
    </submittedName>
</protein>
<proteinExistence type="predicted"/>
<dbReference type="Pfam" id="PF24350">
    <property type="entry name" value="DUF7510"/>
    <property type="match status" value="1"/>
</dbReference>
<dbReference type="eggNOG" id="arCOG06297">
    <property type="taxonomic scope" value="Archaea"/>
</dbReference>
<sequence length="119" mass="12906">MSSTESEPNGSDGRVTVDVEITDDRTVVTVSGDRDAAVVVRSASGEQIYLPPEDFDRPAGEQRQTPYDSPYQSASPYDSPYDSPYQSDRGGAPAAGVQPTVDGFRVVHPEPVTDFRLLR</sequence>
<organism evidence="2 3">
    <name type="scientific">Candidatus Halobonum tyrrellensis G22</name>
    <dbReference type="NCBI Taxonomy" id="1324957"/>
    <lineage>
        <taxon>Archaea</taxon>
        <taxon>Methanobacteriati</taxon>
        <taxon>Methanobacteriota</taxon>
        <taxon>Stenosarchaea group</taxon>
        <taxon>Halobacteria</taxon>
        <taxon>Halobacteriales</taxon>
        <taxon>Haloferacaceae</taxon>
        <taxon>Candidatus Halobonum</taxon>
    </lineage>
</organism>
<feature type="region of interest" description="Disordered" evidence="1">
    <location>
        <begin position="46"/>
        <end position="105"/>
    </location>
</feature>
<evidence type="ECO:0000313" key="2">
    <source>
        <dbReference type="EMBL" id="ESP88123.1"/>
    </source>
</evidence>
<feature type="compositionally biased region" description="Low complexity" evidence="1">
    <location>
        <begin position="66"/>
        <end position="88"/>
    </location>
</feature>
<name>V4HDH2_9EURY</name>
<dbReference type="Proteomes" id="UP000017840">
    <property type="component" value="Unassembled WGS sequence"/>
</dbReference>
<gene>
    <name evidence="2" type="ORF">K933_10547</name>
</gene>
<dbReference type="OrthoDB" id="336477at2157"/>
<reference evidence="2 3" key="1">
    <citation type="journal article" date="2013" name="Genome Announc.">
        <title>Draft Genome Sequence of 'Candidatus Halobonum tyrrellensis' Strain G22, Isolated from the Hypersaline Waters of Lake Tyrrell, Australia.</title>
        <authorList>
            <person name="Ugalde J.A."/>
            <person name="Narasingarao P."/>
            <person name="Kuo S."/>
            <person name="Podell S."/>
            <person name="Allen E.E."/>
        </authorList>
    </citation>
    <scope>NUCLEOTIDE SEQUENCE [LARGE SCALE GENOMIC DNA]</scope>
    <source>
        <strain evidence="2 3">G22</strain>
    </source>
</reference>
<dbReference type="EMBL" id="ASGZ01000034">
    <property type="protein sequence ID" value="ESP88123.1"/>
    <property type="molecule type" value="Genomic_DNA"/>
</dbReference>
<keyword evidence="3" id="KW-1185">Reference proteome</keyword>
<dbReference type="RefSeq" id="WP_023394692.1">
    <property type="nucleotide sequence ID" value="NZ_ASGZ01000034.1"/>
</dbReference>
<evidence type="ECO:0000256" key="1">
    <source>
        <dbReference type="SAM" id="MobiDB-lite"/>
    </source>
</evidence>
<comment type="caution">
    <text evidence="2">The sequence shown here is derived from an EMBL/GenBank/DDBJ whole genome shotgun (WGS) entry which is preliminary data.</text>
</comment>